<reference evidence="1 2" key="1">
    <citation type="submission" date="2019-09" db="EMBL/GenBank/DDBJ databases">
        <authorList>
            <person name="Ou C."/>
        </authorList>
    </citation>
    <scope>NUCLEOTIDE SEQUENCE [LARGE SCALE GENOMIC DNA]</scope>
    <source>
        <strain evidence="1">S2</strain>
        <tissue evidence="1">Leaf</tissue>
    </source>
</reference>
<keyword evidence="2" id="KW-1185">Reference proteome</keyword>
<name>A0A5N5GX90_9ROSA</name>
<evidence type="ECO:0000313" key="2">
    <source>
        <dbReference type="Proteomes" id="UP000327157"/>
    </source>
</evidence>
<reference evidence="1 2" key="2">
    <citation type="submission" date="2019-11" db="EMBL/GenBank/DDBJ databases">
        <title>A de novo genome assembly of a pear dwarfing rootstock.</title>
        <authorList>
            <person name="Wang F."/>
            <person name="Wang J."/>
            <person name="Li S."/>
            <person name="Zhang Y."/>
            <person name="Fang M."/>
            <person name="Ma L."/>
            <person name="Zhao Y."/>
            <person name="Jiang S."/>
        </authorList>
    </citation>
    <scope>NUCLEOTIDE SEQUENCE [LARGE SCALE GENOMIC DNA]</scope>
    <source>
        <strain evidence="1">S2</strain>
        <tissue evidence="1">Leaf</tissue>
    </source>
</reference>
<accession>A0A5N5GX90</accession>
<gene>
    <name evidence="1" type="ORF">D8674_042025</name>
</gene>
<proteinExistence type="predicted"/>
<dbReference type="OrthoDB" id="1725728at2759"/>
<comment type="caution">
    <text evidence="1">The sequence shown here is derived from an EMBL/GenBank/DDBJ whole genome shotgun (WGS) entry which is preliminary data.</text>
</comment>
<organism evidence="1 2">
    <name type="scientific">Pyrus ussuriensis x Pyrus communis</name>
    <dbReference type="NCBI Taxonomy" id="2448454"/>
    <lineage>
        <taxon>Eukaryota</taxon>
        <taxon>Viridiplantae</taxon>
        <taxon>Streptophyta</taxon>
        <taxon>Embryophyta</taxon>
        <taxon>Tracheophyta</taxon>
        <taxon>Spermatophyta</taxon>
        <taxon>Magnoliopsida</taxon>
        <taxon>eudicotyledons</taxon>
        <taxon>Gunneridae</taxon>
        <taxon>Pentapetalae</taxon>
        <taxon>rosids</taxon>
        <taxon>fabids</taxon>
        <taxon>Rosales</taxon>
        <taxon>Rosaceae</taxon>
        <taxon>Amygdaloideae</taxon>
        <taxon>Maleae</taxon>
        <taxon>Pyrus</taxon>
    </lineage>
</organism>
<dbReference type="AlphaFoldDB" id="A0A5N5GX90"/>
<evidence type="ECO:0000313" key="1">
    <source>
        <dbReference type="EMBL" id="KAB2620236.1"/>
    </source>
</evidence>
<sequence>MSVTVGVSDTVIAVRDKLRGKIGQRKLQGIGPEKHPSGQMLPTKMGILGCSRQQNLPLRVHILTMLGKMILGCVVGLKAGQITVRM</sequence>
<protein>
    <submittedName>
        <fullName evidence="1">Uncharacterized protein</fullName>
    </submittedName>
</protein>
<dbReference type="Proteomes" id="UP000327157">
    <property type="component" value="Unassembled WGS sequence"/>
</dbReference>
<dbReference type="EMBL" id="SMOL01000352">
    <property type="protein sequence ID" value="KAB2620236.1"/>
    <property type="molecule type" value="Genomic_DNA"/>
</dbReference>